<dbReference type="Proteomes" id="UP000627369">
    <property type="component" value="Unassembled WGS sequence"/>
</dbReference>
<name>A0A919FKG7_9MICO</name>
<gene>
    <name evidence="2" type="ORF">GCM10017772_08050</name>
</gene>
<dbReference type="EMBL" id="BNAS01000001">
    <property type="protein sequence ID" value="GHH67047.1"/>
    <property type="molecule type" value="Genomic_DNA"/>
</dbReference>
<comment type="caution">
    <text evidence="2">The sequence shown here is derived from an EMBL/GenBank/DDBJ whole genome shotgun (WGS) entry which is preliminary data.</text>
</comment>
<evidence type="ECO:0000313" key="3">
    <source>
        <dbReference type="Proteomes" id="UP000627369"/>
    </source>
</evidence>
<organism evidence="2 3">
    <name type="scientific">Promicromonospora soli</name>
    <dbReference type="NCBI Taxonomy" id="2035533"/>
    <lineage>
        <taxon>Bacteria</taxon>
        <taxon>Bacillati</taxon>
        <taxon>Actinomycetota</taxon>
        <taxon>Actinomycetes</taxon>
        <taxon>Micrococcales</taxon>
        <taxon>Promicromonosporaceae</taxon>
        <taxon>Promicromonospora</taxon>
    </lineage>
</organism>
<protein>
    <submittedName>
        <fullName evidence="2">Uncharacterized protein</fullName>
    </submittedName>
</protein>
<feature type="region of interest" description="Disordered" evidence="1">
    <location>
        <begin position="15"/>
        <end position="59"/>
    </location>
</feature>
<evidence type="ECO:0000313" key="2">
    <source>
        <dbReference type="EMBL" id="GHH67047.1"/>
    </source>
</evidence>
<accession>A0A919FKG7</accession>
<reference evidence="2" key="2">
    <citation type="submission" date="2020-09" db="EMBL/GenBank/DDBJ databases">
        <authorList>
            <person name="Sun Q."/>
            <person name="Zhou Y."/>
        </authorList>
    </citation>
    <scope>NUCLEOTIDE SEQUENCE</scope>
    <source>
        <strain evidence="2">CGMCC 4.7398</strain>
    </source>
</reference>
<sequence>MAFSKTTARWVLRARPARVEDRDDRAEAEGEQHKEKVHRSQQRELQAGEFGGLHAPETT</sequence>
<proteinExistence type="predicted"/>
<reference evidence="2" key="1">
    <citation type="journal article" date="2014" name="Int. J. Syst. Evol. Microbiol.">
        <title>Complete genome sequence of Corynebacterium casei LMG S-19264T (=DSM 44701T), isolated from a smear-ripened cheese.</title>
        <authorList>
            <consortium name="US DOE Joint Genome Institute (JGI-PGF)"/>
            <person name="Walter F."/>
            <person name="Albersmeier A."/>
            <person name="Kalinowski J."/>
            <person name="Ruckert C."/>
        </authorList>
    </citation>
    <scope>NUCLEOTIDE SEQUENCE</scope>
    <source>
        <strain evidence="2">CGMCC 4.7398</strain>
    </source>
</reference>
<feature type="compositionally biased region" description="Basic and acidic residues" evidence="1">
    <location>
        <begin position="17"/>
        <end position="34"/>
    </location>
</feature>
<keyword evidence="3" id="KW-1185">Reference proteome</keyword>
<evidence type="ECO:0000256" key="1">
    <source>
        <dbReference type="SAM" id="MobiDB-lite"/>
    </source>
</evidence>
<dbReference type="AlphaFoldDB" id="A0A919FKG7"/>